<evidence type="ECO:0000256" key="3">
    <source>
        <dbReference type="ARBA" id="ARBA00005189"/>
    </source>
</evidence>
<comment type="pathway">
    <text evidence="3">Lipid metabolism.</text>
</comment>
<evidence type="ECO:0000256" key="6">
    <source>
        <dbReference type="ARBA" id="ARBA00022679"/>
    </source>
</evidence>
<gene>
    <name evidence="15" type="ORF">BOKJ2_LOCUS11040</name>
</gene>
<dbReference type="AlphaFoldDB" id="A0A811L9R2"/>
<keyword evidence="8" id="KW-0319">Glycerol metabolism</keyword>
<name>A0A811L9R2_9BILA</name>
<keyword evidence="13" id="KW-0012">Acyltransferase</keyword>
<evidence type="ECO:0000256" key="5">
    <source>
        <dbReference type="ARBA" id="ARBA00022516"/>
    </source>
</evidence>
<evidence type="ECO:0000256" key="14">
    <source>
        <dbReference type="RuleBase" id="RU367023"/>
    </source>
</evidence>
<evidence type="ECO:0000256" key="7">
    <source>
        <dbReference type="ARBA" id="ARBA00022692"/>
    </source>
</evidence>
<evidence type="ECO:0000313" key="15">
    <source>
        <dbReference type="EMBL" id="CAD5224360.1"/>
    </source>
</evidence>
<dbReference type="GO" id="GO:0004144">
    <property type="term" value="F:diacylglycerol O-acyltransferase activity"/>
    <property type="evidence" value="ECO:0007669"/>
    <property type="project" value="TreeGrafter"/>
</dbReference>
<evidence type="ECO:0000256" key="9">
    <source>
        <dbReference type="ARBA" id="ARBA00022824"/>
    </source>
</evidence>
<keyword evidence="11" id="KW-0443">Lipid metabolism</keyword>
<evidence type="ECO:0000256" key="1">
    <source>
        <dbReference type="ARBA" id="ARBA00004477"/>
    </source>
</evidence>
<evidence type="ECO:0000256" key="11">
    <source>
        <dbReference type="ARBA" id="ARBA00023098"/>
    </source>
</evidence>
<reference evidence="15" key="1">
    <citation type="submission" date="2020-09" db="EMBL/GenBank/DDBJ databases">
        <authorList>
            <person name="Kikuchi T."/>
        </authorList>
    </citation>
    <scope>NUCLEOTIDE SEQUENCE</scope>
    <source>
        <strain evidence="15">SH1</strain>
    </source>
</reference>
<dbReference type="EMBL" id="CAJFDH010000005">
    <property type="protein sequence ID" value="CAD5224360.1"/>
    <property type="molecule type" value="Genomic_DNA"/>
</dbReference>
<evidence type="ECO:0000256" key="8">
    <source>
        <dbReference type="ARBA" id="ARBA00022798"/>
    </source>
</evidence>
<evidence type="ECO:0000256" key="10">
    <source>
        <dbReference type="ARBA" id="ARBA00022989"/>
    </source>
</evidence>
<keyword evidence="12 14" id="KW-0472">Membrane</keyword>
<dbReference type="PANTHER" id="PTHR12317">
    <property type="entry name" value="DIACYLGLYCEROL O-ACYLTRANSFERASE"/>
    <property type="match status" value="1"/>
</dbReference>
<sequence>MSFERALELTQVIFFLFVFLVLPFVSLAVPVYLVLYTSFWWLVGFYLVWLYYDWELITESCRAWEWMRNHKFWDSLANYFPMSLEKTMDLDPNRNYLFAWHPHGIISLSAVINVCTNGTKFVETYPGITRYLATLDMHFKQPFRRELIAAFGLVGASFKALVNVLSDANKGKAVVLVVGGAEEALECHPDIYKLCLERRKGFIRVALETGADLVPVYSFGETSTFKQVWNPVGSRLRTLQTKIKDIVGLSPVLAYGVAFIPHMPTIIPFRTKVVSVVGAPIRVERNQNPSREEVDELHKLYKTKLVELFESHKAKYGVPKDSHLEFY</sequence>
<keyword evidence="16" id="KW-1185">Reference proteome</keyword>
<organism evidence="15 16">
    <name type="scientific">Bursaphelenchus okinawaensis</name>
    <dbReference type="NCBI Taxonomy" id="465554"/>
    <lineage>
        <taxon>Eukaryota</taxon>
        <taxon>Metazoa</taxon>
        <taxon>Ecdysozoa</taxon>
        <taxon>Nematoda</taxon>
        <taxon>Chromadorea</taxon>
        <taxon>Rhabditida</taxon>
        <taxon>Tylenchina</taxon>
        <taxon>Tylenchomorpha</taxon>
        <taxon>Aphelenchoidea</taxon>
        <taxon>Aphelenchoididae</taxon>
        <taxon>Bursaphelenchus</taxon>
    </lineage>
</organism>
<evidence type="ECO:0000256" key="4">
    <source>
        <dbReference type="ARBA" id="ARBA00005420"/>
    </source>
</evidence>
<dbReference type="EC" id="2.3.1.-" evidence="14"/>
<evidence type="ECO:0000256" key="12">
    <source>
        <dbReference type="ARBA" id="ARBA00023136"/>
    </source>
</evidence>
<dbReference type="OrthoDB" id="264532at2759"/>
<keyword evidence="7 14" id="KW-0812">Transmembrane</keyword>
<dbReference type="Proteomes" id="UP000614601">
    <property type="component" value="Unassembled WGS sequence"/>
</dbReference>
<dbReference type="GO" id="GO:0006071">
    <property type="term" value="P:glycerol metabolic process"/>
    <property type="evidence" value="ECO:0007669"/>
    <property type="project" value="UniProtKB-KW"/>
</dbReference>
<evidence type="ECO:0000313" key="16">
    <source>
        <dbReference type="Proteomes" id="UP000614601"/>
    </source>
</evidence>
<proteinExistence type="inferred from homology"/>
<evidence type="ECO:0000256" key="2">
    <source>
        <dbReference type="ARBA" id="ARBA00004771"/>
    </source>
</evidence>
<keyword evidence="6 14" id="KW-0808">Transferase</keyword>
<evidence type="ECO:0000256" key="13">
    <source>
        <dbReference type="ARBA" id="ARBA00023315"/>
    </source>
</evidence>
<dbReference type="Pfam" id="PF03982">
    <property type="entry name" value="DAGAT"/>
    <property type="match status" value="1"/>
</dbReference>
<keyword evidence="5" id="KW-0444">Lipid biosynthesis</keyword>
<dbReference type="PANTHER" id="PTHR12317:SF0">
    <property type="entry name" value="ACYLTRANSFERASE"/>
    <property type="match status" value="1"/>
</dbReference>
<protein>
    <recommendedName>
        <fullName evidence="14">Acyltransferase</fullName>
        <ecNumber evidence="14">2.3.1.-</ecNumber>
    </recommendedName>
</protein>
<accession>A0A811L9R2</accession>
<dbReference type="EMBL" id="CAJFCW020000005">
    <property type="protein sequence ID" value="CAG9119823.1"/>
    <property type="molecule type" value="Genomic_DNA"/>
</dbReference>
<comment type="caution">
    <text evidence="15">The sequence shown here is derived from an EMBL/GenBank/DDBJ whole genome shotgun (WGS) entry which is preliminary data.</text>
</comment>
<comment type="pathway">
    <text evidence="2">Glycerolipid metabolism; triacylglycerol biosynthesis.</text>
</comment>
<dbReference type="CDD" id="cd07987">
    <property type="entry name" value="LPLAT_MGAT-like"/>
    <property type="match status" value="1"/>
</dbReference>
<dbReference type="InterPro" id="IPR007130">
    <property type="entry name" value="DAGAT"/>
</dbReference>
<feature type="transmembrane region" description="Helical" evidence="14">
    <location>
        <begin position="39"/>
        <end position="57"/>
    </location>
</feature>
<keyword evidence="10 14" id="KW-1133">Transmembrane helix</keyword>
<dbReference type="Proteomes" id="UP000783686">
    <property type="component" value="Unassembled WGS sequence"/>
</dbReference>
<feature type="transmembrane region" description="Helical" evidence="14">
    <location>
        <begin position="12"/>
        <end position="33"/>
    </location>
</feature>
<comment type="similarity">
    <text evidence="4 14">Belongs to the diacylglycerol acyltransferase family.</text>
</comment>
<dbReference type="GO" id="GO:0005789">
    <property type="term" value="C:endoplasmic reticulum membrane"/>
    <property type="evidence" value="ECO:0007669"/>
    <property type="project" value="UniProtKB-SubCell"/>
</dbReference>
<comment type="subcellular location">
    <subcellularLocation>
        <location evidence="1 14">Endoplasmic reticulum membrane</location>
        <topology evidence="1 14">Multi-pass membrane protein</topology>
    </subcellularLocation>
</comment>
<keyword evidence="9 14" id="KW-0256">Endoplasmic reticulum</keyword>
<dbReference type="GO" id="GO:0019432">
    <property type="term" value="P:triglyceride biosynthetic process"/>
    <property type="evidence" value="ECO:0007669"/>
    <property type="project" value="TreeGrafter"/>
</dbReference>